<sequence>MQISDFLFPKNKVAYISASANMQEALEKLEQTQYTAIPVIDEEGKYVGTLSEGDLLWKMKCTAGLRFDSLNTVKVHEIKRRIRNESVSVKANLEDMLELAADQNFVPVVEDEESQLFIGIIRRKDIIEYYTSNITD</sequence>
<organism evidence="4 5">
    <name type="scientific">Paenibacillus solanacearum</name>
    <dbReference type="NCBI Taxonomy" id="2048548"/>
    <lineage>
        <taxon>Bacteria</taxon>
        <taxon>Bacillati</taxon>
        <taxon>Bacillota</taxon>
        <taxon>Bacilli</taxon>
        <taxon>Bacillales</taxon>
        <taxon>Paenibacillaceae</taxon>
        <taxon>Paenibacillus</taxon>
    </lineage>
</organism>
<comment type="caution">
    <text evidence="4">The sequence shown here is derived from an EMBL/GenBank/DDBJ whole genome shotgun (WGS) entry which is preliminary data.</text>
</comment>
<evidence type="ECO:0000313" key="4">
    <source>
        <dbReference type="EMBL" id="CAG7610629.1"/>
    </source>
</evidence>
<dbReference type="PANTHER" id="PTHR43080">
    <property type="entry name" value="CBS DOMAIN-CONTAINING PROTEIN CBSX3, MITOCHONDRIAL"/>
    <property type="match status" value="1"/>
</dbReference>
<evidence type="ECO:0000313" key="5">
    <source>
        <dbReference type="Proteomes" id="UP000693672"/>
    </source>
</evidence>
<name>A0A916JXP7_9BACL</name>
<dbReference type="InterPro" id="IPR000644">
    <property type="entry name" value="CBS_dom"/>
</dbReference>
<reference evidence="4" key="1">
    <citation type="submission" date="2021-06" db="EMBL/GenBank/DDBJ databases">
        <authorList>
            <person name="Criscuolo A."/>
        </authorList>
    </citation>
    <scope>NUCLEOTIDE SEQUENCE</scope>
    <source>
        <strain evidence="4">CIP111600</strain>
    </source>
</reference>
<dbReference type="SMART" id="SM00116">
    <property type="entry name" value="CBS"/>
    <property type="match status" value="1"/>
</dbReference>
<dbReference type="AlphaFoldDB" id="A0A916JXP7"/>
<dbReference type="InterPro" id="IPR051257">
    <property type="entry name" value="Diverse_CBS-Domain"/>
</dbReference>
<evidence type="ECO:0000259" key="3">
    <source>
        <dbReference type="PROSITE" id="PS51371"/>
    </source>
</evidence>
<accession>A0A916JXP7</accession>
<dbReference type="RefSeq" id="WP_218091083.1">
    <property type="nucleotide sequence ID" value="NZ_CAJVAS010000004.1"/>
</dbReference>
<protein>
    <recommendedName>
        <fullName evidence="3">CBS domain-containing protein</fullName>
    </recommendedName>
</protein>
<dbReference type="PROSITE" id="PS51371">
    <property type="entry name" value="CBS"/>
    <property type="match status" value="1"/>
</dbReference>
<dbReference type="PANTHER" id="PTHR43080:SF26">
    <property type="entry name" value="REGULATORY PROTEIN"/>
    <property type="match status" value="1"/>
</dbReference>
<gene>
    <name evidence="4" type="ORF">PAESOLCIP111_01264</name>
</gene>
<keyword evidence="5" id="KW-1185">Reference proteome</keyword>
<feature type="domain" description="CBS" evidence="3">
    <location>
        <begin position="7"/>
        <end position="69"/>
    </location>
</feature>
<evidence type="ECO:0000256" key="2">
    <source>
        <dbReference type="PROSITE-ProRule" id="PRU00703"/>
    </source>
</evidence>
<evidence type="ECO:0000256" key="1">
    <source>
        <dbReference type="ARBA" id="ARBA00023122"/>
    </source>
</evidence>
<dbReference type="EMBL" id="CAJVAS010000004">
    <property type="protein sequence ID" value="CAG7610629.1"/>
    <property type="molecule type" value="Genomic_DNA"/>
</dbReference>
<keyword evidence="1 2" id="KW-0129">CBS domain</keyword>
<dbReference type="CDD" id="cd09834">
    <property type="entry name" value="CBS_pair_bac"/>
    <property type="match status" value="1"/>
</dbReference>
<dbReference type="Proteomes" id="UP000693672">
    <property type="component" value="Unassembled WGS sequence"/>
</dbReference>
<proteinExistence type="predicted"/>
<dbReference type="Pfam" id="PF00571">
    <property type="entry name" value="CBS"/>
    <property type="match status" value="2"/>
</dbReference>